<dbReference type="AlphaFoldDB" id="A0A9X0B4W9"/>
<protein>
    <submittedName>
        <fullName evidence="1">Uncharacterized protein</fullName>
    </submittedName>
</protein>
<name>A0A9X0B4W9_9EURO</name>
<dbReference type="RefSeq" id="XP_056486046.1">
    <property type="nucleotide sequence ID" value="XM_056635426.1"/>
</dbReference>
<evidence type="ECO:0000313" key="1">
    <source>
        <dbReference type="EMBL" id="KAJ5388248.1"/>
    </source>
</evidence>
<accession>A0A9X0B4W9</accession>
<comment type="caution">
    <text evidence="1">The sequence shown here is derived from an EMBL/GenBank/DDBJ whole genome shotgun (WGS) entry which is preliminary data.</text>
</comment>
<dbReference type="OrthoDB" id="2588159at2759"/>
<sequence length="158" mass="16819">MLPSLAPNETAILAFSNDWVSEVATLSSHTVHVPSNVLGYNVTAAGSLAVHAKTGSLPSDHLLKLSNGKTFNISANTALSSFSLNSWKLVAEHWEAPHMSVATIVAEKHNTTHHFNSLVSWLDIPGLQNASGVGYYSTQFSWPPTTSNSTGSIDGAYI</sequence>
<organism evidence="1 2">
    <name type="scientific">Penicillium cosmopolitanum</name>
    <dbReference type="NCBI Taxonomy" id="1131564"/>
    <lineage>
        <taxon>Eukaryota</taxon>
        <taxon>Fungi</taxon>
        <taxon>Dikarya</taxon>
        <taxon>Ascomycota</taxon>
        <taxon>Pezizomycotina</taxon>
        <taxon>Eurotiomycetes</taxon>
        <taxon>Eurotiomycetidae</taxon>
        <taxon>Eurotiales</taxon>
        <taxon>Aspergillaceae</taxon>
        <taxon>Penicillium</taxon>
    </lineage>
</organism>
<dbReference type="EMBL" id="JAPZBU010000009">
    <property type="protein sequence ID" value="KAJ5388248.1"/>
    <property type="molecule type" value="Genomic_DNA"/>
</dbReference>
<gene>
    <name evidence="1" type="ORF">N7509_010789</name>
</gene>
<dbReference type="GeneID" id="81374406"/>
<keyword evidence="2" id="KW-1185">Reference proteome</keyword>
<dbReference type="Proteomes" id="UP001147747">
    <property type="component" value="Unassembled WGS sequence"/>
</dbReference>
<reference evidence="1" key="1">
    <citation type="submission" date="2022-12" db="EMBL/GenBank/DDBJ databases">
        <authorList>
            <person name="Petersen C."/>
        </authorList>
    </citation>
    <scope>NUCLEOTIDE SEQUENCE</scope>
    <source>
        <strain evidence="1">IBT 29677</strain>
    </source>
</reference>
<proteinExistence type="predicted"/>
<reference evidence="1" key="2">
    <citation type="journal article" date="2023" name="IMA Fungus">
        <title>Comparative genomic study of the Penicillium genus elucidates a diverse pangenome and 15 lateral gene transfer events.</title>
        <authorList>
            <person name="Petersen C."/>
            <person name="Sorensen T."/>
            <person name="Nielsen M.R."/>
            <person name="Sondergaard T.E."/>
            <person name="Sorensen J.L."/>
            <person name="Fitzpatrick D.A."/>
            <person name="Frisvad J.C."/>
            <person name="Nielsen K.L."/>
        </authorList>
    </citation>
    <scope>NUCLEOTIDE SEQUENCE</scope>
    <source>
        <strain evidence="1">IBT 29677</strain>
    </source>
</reference>
<evidence type="ECO:0000313" key="2">
    <source>
        <dbReference type="Proteomes" id="UP001147747"/>
    </source>
</evidence>